<dbReference type="OrthoDB" id="9811721at2"/>
<dbReference type="EMBL" id="SCWB01000002">
    <property type="protein sequence ID" value="TDM12809.1"/>
    <property type="molecule type" value="Genomic_DNA"/>
</dbReference>
<dbReference type="AlphaFoldDB" id="A0A4R6BWU0"/>
<proteinExistence type="inferred from homology"/>
<accession>A0A4R6BWU0</accession>
<evidence type="ECO:0000256" key="10">
    <source>
        <dbReference type="ARBA" id="ARBA00031149"/>
    </source>
</evidence>
<keyword evidence="7 12" id="KW-1133">Transmembrane helix</keyword>
<evidence type="ECO:0000313" key="13">
    <source>
        <dbReference type="EMBL" id="TDM12809.1"/>
    </source>
</evidence>
<dbReference type="GO" id="GO:0005886">
    <property type="term" value="C:plasma membrane"/>
    <property type="evidence" value="ECO:0007669"/>
    <property type="project" value="UniProtKB-SubCell"/>
</dbReference>
<dbReference type="GO" id="GO:0033214">
    <property type="term" value="P:siderophore-iron import into cell"/>
    <property type="evidence" value="ECO:0007669"/>
    <property type="project" value="TreeGrafter"/>
</dbReference>
<dbReference type="Proteomes" id="UP000294802">
    <property type="component" value="Unassembled WGS sequence"/>
</dbReference>
<keyword evidence="5" id="KW-1003">Cell membrane</keyword>
<evidence type="ECO:0000256" key="3">
    <source>
        <dbReference type="ARBA" id="ARBA00018524"/>
    </source>
</evidence>
<evidence type="ECO:0000256" key="6">
    <source>
        <dbReference type="ARBA" id="ARBA00022692"/>
    </source>
</evidence>
<dbReference type="PANTHER" id="PTHR30472:SF69">
    <property type="entry name" value="HEME-IRON TRANSPORT SYSTEM PERMEASE PROTEIN ISDF-RELATED"/>
    <property type="match status" value="1"/>
</dbReference>
<keyword evidence="14" id="KW-1185">Reference proteome</keyword>
<feature type="transmembrane region" description="Helical" evidence="12">
    <location>
        <begin position="65"/>
        <end position="82"/>
    </location>
</feature>
<dbReference type="PANTHER" id="PTHR30472">
    <property type="entry name" value="FERRIC ENTEROBACTIN TRANSPORT SYSTEM PERMEASE PROTEIN"/>
    <property type="match status" value="1"/>
</dbReference>
<comment type="caution">
    <text evidence="13">The sequence shown here is derived from an EMBL/GenBank/DDBJ whole genome shotgun (WGS) entry which is preliminary data.</text>
</comment>
<evidence type="ECO:0000256" key="2">
    <source>
        <dbReference type="ARBA" id="ARBA00007935"/>
    </source>
</evidence>
<protein>
    <recommendedName>
        <fullName evidence="3">Probable heme-iron transport system permease protein IsdF</fullName>
    </recommendedName>
    <alternativeName>
        <fullName evidence="11">Iron-regulated surface determinant protein F</fullName>
    </alternativeName>
    <alternativeName>
        <fullName evidence="10">Staphylococcal iron-regulated protein G</fullName>
    </alternativeName>
</protein>
<dbReference type="SUPFAM" id="SSF81345">
    <property type="entry name" value="ABC transporter involved in vitamin B12 uptake, BtuC"/>
    <property type="match status" value="1"/>
</dbReference>
<feature type="transmembrane region" description="Helical" evidence="12">
    <location>
        <begin position="94"/>
        <end position="114"/>
    </location>
</feature>
<feature type="transmembrane region" description="Helical" evidence="12">
    <location>
        <begin position="313"/>
        <end position="332"/>
    </location>
</feature>
<evidence type="ECO:0000256" key="1">
    <source>
        <dbReference type="ARBA" id="ARBA00004651"/>
    </source>
</evidence>
<evidence type="ECO:0000256" key="12">
    <source>
        <dbReference type="SAM" id="Phobius"/>
    </source>
</evidence>
<dbReference type="RefSeq" id="WP_133443024.1">
    <property type="nucleotide sequence ID" value="NZ_SCWB01000002.1"/>
</dbReference>
<gene>
    <name evidence="13" type="ORF">ERX29_02060</name>
</gene>
<feature type="transmembrane region" description="Helical" evidence="12">
    <location>
        <begin position="120"/>
        <end position="144"/>
    </location>
</feature>
<feature type="transmembrane region" description="Helical" evidence="12">
    <location>
        <begin position="12"/>
        <end position="31"/>
    </location>
</feature>
<dbReference type="InterPro" id="IPR000522">
    <property type="entry name" value="ABC_transptr_permease_BtuC"/>
</dbReference>
<evidence type="ECO:0000256" key="11">
    <source>
        <dbReference type="ARBA" id="ARBA00031465"/>
    </source>
</evidence>
<dbReference type="InterPro" id="IPR037294">
    <property type="entry name" value="ABC_BtuC-like"/>
</dbReference>
<keyword evidence="4" id="KW-0813">Transport</keyword>
<comment type="similarity">
    <text evidence="2">Belongs to the binding-protein-dependent transport system permease family. FecCD subfamily.</text>
</comment>
<organism evidence="13 14">
    <name type="scientific">Macrococcus lamae</name>
    <dbReference type="NCBI Taxonomy" id="198484"/>
    <lineage>
        <taxon>Bacteria</taxon>
        <taxon>Bacillati</taxon>
        <taxon>Bacillota</taxon>
        <taxon>Bacilli</taxon>
        <taxon>Bacillales</taxon>
        <taxon>Staphylococcaceae</taxon>
        <taxon>Macrococcus</taxon>
    </lineage>
</organism>
<dbReference type="CDD" id="cd06550">
    <property type="entry name" value="TM_ABC_iron-siderophores_like"/>
    <property type="match status" value="1"/>
</dbReference>
<dbReference type="GO" id="GO:0022857">
    <property type="term" value="F:transmembrane transporter activity"/>
    <property type="evidence" value="ECO:0007669"/>
    <property type="project" value="InterPro"/>
</dbReference>
<keyword evidence="6 12" id="KW-0812">Transmembrane</keyword>
<evidence type="ECO:0000256" key="5">
    <source>
        <dbReference type="ARBA" id="ARBA00022475"/>
    </source>
</evidence>
<feature type="transmembrane region" description="Helical" evidence="12">
    <location>
        <begin position="283"/>
        <end position="301"/>
    </location>
</feature>
<evidence type="ECO:0000256" key="8">
    <source>
        <dbReference type="ARBA" id="ARBA00023136"/>
    </source>
</evidence>
<evidence type="ECO:0000256" key="9">
    <source>
        <dbReference type="ARBA" id="ARBA00025320"/>
    </source>
</evidence>
<sequence>MIEAHKKRRQNIYFIILSILLLGVMALSMTTGDFKMSFTEFFRTLLGQGTSTEQMILYEFRMPRLLVTILSGAALALSGGLLQSITKNPLADPGIIGINAGSGFAIVFLIMFIPVDSTTFIYTLPLFSLLGGVLTALIIFVLSYKKLEGINPVRMVLMGVGLATALSGASIMMTTTFNKDQIEFVSTWFAGSIWGDTWPFAMMLGIIILIIVPFVFMRANILNILNTHDHISRGVGINVGRQNIIIVLLAVLLSSSAVAVSGGIGFIGLLGPHIARSMVGPRHQLFMPLALLIGAILLALSDTLGRVLLQPQGIPAGIIVSIIGAPYFLYLMSRKTQF</sequence>
<evidence type="ECO:0000256" key="7">
    <source>
        <dbReference type="ARBA" id="ARBA00022989"/>
    </source>
</evidence>
<reference evidence="13 14" key="1">
    <citation type="submission" date="2019-01" db="EMBL/GenBank/DDBJ databases">
        <title>Draft genome sequences of the type strains of six Macrococcus species.</title>
        <authorList>
            <person name="Mazhar S."/>
            <person name="Altermann E."/>
            <person name="Hill C."/>
            <person name="Mcauliffe O."/>
        </authorList>
    </citation>
    <scope>NUCLEOTIDE SEQUENCE [LARGE SCALE GENOMIC DNA]</scope>
    <source>
        <strain evidence="13 14">CCM4815</strain>
    </source>
</reference>
<feature type="transmembrane region" description="Helical" evidence="12">
    <location>
        <begin position="244"/>
        <end position="271"/>
    </location>
</feature>
<keyword evidence="8 12" id="KW-0472">Membrane</keyword>
<dbReference type="Pfam" id="PF01032">
    <property type="entry name" value="FecCD"/>
    <property type="match status" value="1"/>
</dbReference>
<evidence type="ECO:0000256" key="4">
    <source>
        <dbReference type="ARBA" id="ARBA00022448"/>
    </source>
</evidence>
<comment type="function">
    <text evidence="9">Part of the binding-protein-dependent transport system for heme-iron. Responsible for the translocation of the substrate across the membrane.</text>
</comment>
<dbReference type="Gene3D" id="1.10.3470.10">
    <property type="entry name" value="ABC transporter involved in vitamin B12 uptake, BtuC"/>
    <property type="match status" value="1"/>
</dbReference>
<feature type="transmembrane region" description="Helical" evidence="12">
    <location>
        <begin position="156"/>
        <end position="177"/>
    </location>
</feature>
<comment type="subcellular location">
    <subcellularLocation>
        <location evidence="1">Cell membrane</location>
        <topology evidence="1">Multi-pass membrane protein</topology>
    </subcellularLocation>
</comment>
<dbReference type="FunFam" id="1.10.3470.10:FF:000001">
    <property type="entry name" value="Vitamin B12 ABC transporter permease BtuC"/>
    <property type="match status" value="1"/>
</dbReference>
<feature type="transmembrane region" description="Helical" evidence="12">
    <location>
        <begin position="197"/>
        <end position="216"/>
    </location>
</feature>
<name>A0A4R6BWU0_9STAP</name>
<evidence type="ECO:0000313" key="14">
    <source>
        <dbReference type="Proteomes" id="UP000294802"/>
    </source>
</evidence>